<dbReference type="EMBL" id="FWFQ01000028">
    <property type="protein sequence ID" value="SLN60284.1"/>
    <property type="molecule type" value="Genomic_DNA"/>
</dbReference>
<dbReference type="Proteomes" id="UP000193409">
    <property type="component" value="Unassembled WGS sequence"/>
</dbReference>
<organism evidence="2 3">
    <name type="scientific">Pseudoruegeria aquimaris</name>
    <dbReference type="NCBI Taxonomy" id="393663"/>
    <lineage>
        <taxon>Bacteria</taxon>
        <taxon>Pseudomonadati</taxon>
        <taxon>Pseudomonadota</taxon>
        <taxon>Alphaproteobacteria</taxon>
        <taxon>Rhodobacterales</taxon>
        <taxon>Roseobacteraceae</taxon>
        <taxon>Pseudoruegeria</taxon>
    </lineage>
</organism>
<dbReference type="Pfam" id="PF18476">
    <property type="entry name" value="PIN_8"/>
    <property type="match status" value="1"/>
</dbReference>
<name>A0A1Y5TBY2_9RHOB</name>
<sequence length="207" mass="24194">MKGLFPQFDPYTPKDFEAIWKNALFVFDTNVLLSLYRYQSKTRDQLLELLDQLSDQIWIPHHVALEFQRNRATVIADQINRFTEVEKVVKKSRDSLRSDLEGLQLAQRHSLIDPDKLTNEFDRISKDFLTYLEDIQKKQQELNSPDPLKAKIESLFDGKVGKEPENQKNLDDIYIKRARSVSHCLYRPAIWIAKKKSPALMNTATTI</sequence>
<gene>
    <name evidence="2" type="ORF">PSA7680_03169</name>
</gene>
<evidence type="ECO:0000313" key="3">
    <source>
        <dbReference type="Proteomes" id="UP000193409"/>
    </source>
</evidence>
<evidence type="ECO:0000259" key="1">
    <source>
        <dbReference type="Pfam" id="PF18476"/>
    </source>
</evidence>
<keyword evidence="3" id="KW-1185">Reference proteome</keyword>
<proteinExistence type="predicted"/>
<dbReference type="RefSeq" id="WP_139838690.1">
    <property type="nucleotide sequence ID" value="NZ_FWFQ01000028.1"/>
</dbReference>
<dbReference type="OrthoDB" id="9182727at2"/>
<protein>
    <recommendedName>
        <fullName evidence="1">PIN like domain-containing protein</fullName>
    </recommendedName>
</protein>
<reference evidence="2 3" key="1">
    <citation type="submission" date="2017-03" db="EMBL/GenBank/DDBJ databases">
        <authorList>
            <person name="Afonso C.L."/>
            <person name="Miller P.J."/>
            <person name="Scott M.A."/>
            <person name="Spackman E."/>
            <person name="Goraichik I."/>
            <person name="Dimitrov K.M."/>
            <person name="Suarez D.L."/>
            <person name="Swayne D.E."/>
        </authorList>
    </citation>
    <scope>NUCLEOTIDE SEQUENCE [LARGE SCALE GENOMIC DNA]</scope>
    <source>
        <strain evidence="2 3">CECT 7680</strain>
    </source>
</reference>
<feature type="domain" description="PIN like" evidence="1">
    <location>
        <begin position="24"/>
        <end position="175"/>
    </location>
</feature>
<evidence type="ECO:0000313" key="2">
    <source>
        <dbReference type="EMBL" id="SLN60284.1"/>
    </source>
</evidence>
<dbReference type="AlphaFoldDB" id="A0A1Y5TBY2"/>
<accession>A0A1Y5TBY2</accession>
<dbReference type="InterPro" id="IPR041578">
    <property type="entry name" value="PIN_8"/>
</dbReference>